<dbReference type="AlphaFoldDB" id="A0A844AVD0"/>
<comment type="caution">
    <text evidence="7">The sequence shown here is derived from an EMBL/GenBank/DDBJ whole genome shotgun (WGS) entry which is preliminary data.</text>
</comment>
<evidence type="ECO:0000259" key="6">
    <source>
        <dbReference type="Pfam" id="PF00496"/>
    </source>
</evidence>
<evidence type="ECO:0000256" key="2">
    <source>
        <dbReference type="ARBA" id="ARBA00005695"/>
    </source>
</evidence>
<organism evidence="7 8">
    <name type="scientific">Caenimonas koreensis DSM 17982</name>
    <dbReference type="NCBI Taxonomy" id="1121255"/>
    <lineage>
        <taxon>Bacteria</taxon>
        <taxon>Pseudomonadati</taxon>
        <taxon>Pseudomonadota</taxon>
        <taxon>Betaproteobacteria</taxon>
        <taxon>Burkholderiales</taxon>
        <taxon>Comamonadaceae</taxon>
        <taxon>Caenimonas</taxon>
    </lineage>
</organism>
<protein>
    <submittedName>
        <fullName evidence="7">Bicyclomycin resistance protein</fullName>
    </submittedName>
</protein>
<proteinExistence type="inferred from homology"/>
<dbReference type="GO" id="GO:0030288">
    <property type="term" value="C:outer membrane-bounded periplasmic space"/>
    <property type="evidence" value="ECO:0007669"/>
    <property type="project" value="UniProtKB-ARBA"/>
</dbReference>
<feature type="domain" description="Solute-binding protein family 5" evidence="6">
    <location>
        <begin position="79"/>
        <end position="517"/>
    </location>
</feature>
<evidence type="ECO:0000256" key="5">
    <source>
        <dbReference type="SAM" id="SignalP"/>
    </source>
</evidence>
<dbReference type="InterPro" id="IPR030678">
    <property type="entry name" value="Peptide/Ni-bd"/>
</dbReference>
<dbReference type="Pfam" id="PF00496">
    <property type="entry name" value="SBP_bac_5"/>
    <property type="match status" value="1"/>
</dbReference>
<dbReference type="GO" id="GO:1904680">
    <property type="term" value="F:peptide transmembrane transporter activity"/>
    <property type="evidence" value="ECO:0007669"/>
    <property type="project" value="TreeGrafter"/>
</dbReference>
<reference evidence="7 8" key="1">
    <citation type="submission" date="2019-11" db="EMBL/GenBank/DDBJ databases">
        <title>Caenimonas koreensis gen. nov., sp. nov., isolated from activated sludge.</title>
        <authorList>
            <person name="Seung H.R."/>
        </authorList>
    </citation>
    <scope>NUCLEOTIDE SEQUENCE [LARGE SCALE GENOMIC DNA]</scope>
    <source>
        <strain evidence="7 8">EMB320</strain>
    </source>
</reference>
<dbReference type="OrthoDB" id="9801912at2"/>
<dbReference type="EMBL" id="WJBU01000002">
    <property type="protein sequence ID" value="MRD46338.1"/>
    <property type="molecule type" value="Genomic_DNA"/>
</dbReference>
<evidence type="ECO:0000313" key="7">
    <source>
        <dbReference type="EMBL" id="MRD46338.1"/>
    </source>
</evidence>
<dbReference type="PANTHER" id="PTHR30290:SF10">
    <property type="entry name" value="PERIPLASMIC OLIGOPEPTIDE-BINDING PROTEIN-RELATED"/>
    <property type="match status" value="1"/>
</dbReference>
<feature type="chain" id="PRO_5032487028" evidence="5">
    <location>
        <begin position="26"/>
        <end position="605"/>
    </location>
</feature>
<evidence type="ECO:0000256" key="1">
    <source>
        <dbReference type="ARBA" id="ARBA00004196"/>
    </source>
</evidence>
<dbReference type="PIRSF" id="PIRSF002741">
    <property type="entry name" value="MppA"/>
    <property type="match status" value="1"/>
</dbReference>
<name>A0A844AVD0_9BURK</name>
<dbReference type="InterPro" id="IPR039424">
    <property type="entry name" value="SBP_5"/>
</dbReference>
<evidence type="ECO:0000256" key="3">
    <source>
        <dbReference type="ARBA" id="ARBA00022448"/>
    </source>
</evidence>
<dbReference type="Proteomes" id="UP000487350">
    <property type="component" value="Unassembled WGS sequence"/>
</dbReference>
<sequence>MNIKNWAQAISLCLALGAASYPASAQSPTNSPQKVFRYAFPIAETGFDPPQLSDLYSRIVTANIFEALYGYDYLARPAKVVPVIAESLPEISPDFRTYTIKLKRGVHFSDDPAFGGKKREVTANDVVYSFKRFYDPVTKSQQLSSMLEEGIAGLEEANKRAIETGKFDYDAPVEGIKVLDKYTVQFNLNRPRPRFIYTLADAGGTSIVAREVVEKYGPSIMEHPVGTGAFMLSEWRRASKITLVKNPNYHETYYTADPPANDAKAQAIYARLKGKRLPLVDKVEVSIIEEPQPRWLAFLNDEHEFVERLPYAYAPEVVPQNKLAPKLAKRGMQLERVPLSDVTFMYWNMTHKVTGGYTPEKVALRRAMALAYEGSAEVKMPRRGQAIVAQGPIMPRTGSYDPNFRSEMGTYDRARAIALLDMYGYKDRDGDGWREQPNGEPLVIEYYSLSSADYRELDEIFKKNMDAIGVKVVLKIGKWPDHLKNARSGKLQMWALGLSASTPDSGPSFAYGYGKSWGEDNLAYFKNAKYDELYEKQSVLPNGPERDAMLREMVRILVAYMPYKYRTHRIGIDLTQPWVVGYMRHPFARDFWRYIDIDTDKLPKK</sequence>
<keyword evidence="8" id="KW-1185">Reference proteome</keyword>
<gene>
    <name evidence="7" type="ORF">GHT07_03555</name>
</gene>
<dbReference type="PANTHER" id="PTHR30290">
    <property type="entry name" value="PERIPLASMIC BINDING COMPONENT OF ABC TRANSPORTER"/>
    <property type="match status" value="1"/>
</dbReference>
<dbReference type="RefSeq" id="WP_153583664.1">
    <property type="nucleotide sequence ID" value="NZ_WJBU01000002.1"/>
</dbReference>
<accession>A0A844AVD0</accession>
<dbReference type="SUPFAM" id="SSF53850">
    <property type="entry name" value="Periplasmic binding protein-like II"/>
    <property type="match status" value="1"/>
</dbReference>
<dbReference type="GO" id="GO:0043190">
    <property type="term" value="C:ATP-binding cassette (ABC) transporter complex"/>
    <property type="evidence" value="ECO:0007669"/>
    <property type="project" value="InterPro"/>
</dbReference>
<keyword evidence="3" id="KW-0813">Transport</keyword>
<dbReference type="InterPro" id="IPR000914">
    <property type="entry name" value="SBP_5_dom"/>
</dbReference>
<dbReference type="Gene3D" id="3.40.190.10">
    <property type="entry name" value="Periplasmic binding protein-like II"/>
    <property type="match status" value="1"/>
</dbReference>
<feature type="signal peptide" evidence="5">
    <location>
        <begin position="1"/>
        <end position="25"/>
    </location>
</feature>
<comment type="subcellular location">
    <subcellularLocation>
        <location evidence="1">Cell envelope</location>
    </subcellularLocation>
</comment>
<comment type="similarity">
    <text evidence="2">Belongs to the bacterial solute-binding protein 5 family.</text>
</comment>
<dbReference type="Gene3D" id="3.10.105.10">
    <property type="entry name" value="Dipeptide-binding Protein, Domain 3"/>
    <property type="match status" value="1"/>
</dbReference>
<evidence type="ECO:0000256" key="4">
    <source>
        <dbReference type="ARBA" id="ARBA00022729"/>
    </source>
</evidence>
<evidence type="ECO:0000313" key="8">
    <source>
        <dbReference type="Proteomes" id="UP000487350"/>
    </source>
</evidence>
<keyword evidence="4 5" id="KW-0732">Signal</keyword>
<dbReference type="GO" id="GO:0015833">
    <property type="term" value="P:peptide transport"/>
    <property type="evidence" value="ECO:0007669"/>
    <property type="project" value="TreeGrafter"/>
</dbReference>